<evidence type="ECO:0000256" key="1">
    <source>
        <dbReference type="SAM" id="Phobius"/>
    </source>
</evidence>
<feature type="transmembrane region" description="Helical" evidence="1">
    <location>
        <begin position="53"/>
        <end position="76"/>
    </location>
</feature>
<feature type="transmembrane region" description="Helical" evidence="1">
    <location>
        <begin position="140"/>
        <end position="156"/>
    </location>
</feature>
<keyword evidence="1" id="KW-1133">Transmembrane helix</keyword>
<reference evidence="2 5" key="2">
    <citation type="submission" date="2017-02" db="EMBL/GenBank/DDBJ databases">
        <title>Whole genome sequencing of Helicobacter bilis strain AAQJH.</title>
        <authorList>
            <person name="Conlan S."/>
            <person name="Thomas P.J."/>
            <person name="Mullikin J."/>
            <person name="Palmore T.N."/>
            <person name="Frank K.M."/>
            <person name="Segre J.A."/>
        </authorList>
    </citation>
    <scope>NUCLEOTIDE SEQUENCE [LARGE SCALE GENOMIC DNA]</scope>
    <source>
        <strain evidence="2 5">AAQJH</strain>
    </source>
</reference>
<keyword evidence="1" id="KW-0812">Transmembrane</keyword>
<dbReference type="Proteomes" id="UP000029857">
    <property type="component" value="Unassembled WGS sequence"/>
</dbReference>
<gene>
    <name evidence="3" type="ORF">LS79_001350</name>
    <name evidence="2" type="ORF">XJ32_10760</name>
</gene>
<dbReference type="EMBL" id="CP019645">
    <property type="protein sequence ID" value="AQQ60484.1"/>
    <property type="molecule type" value="Genomic_DNA"/>
</dbReference>
<accession>A0A1Q2LJ05</accession>
<feature type="transmembrane region" description="Helical" evidence="1">
    <location>
        <begin position="83"/>
        <end position="102"/>
    </location>
</feature>
<evidence type="ECO:0000313" key="4">
    <source>
        <dbReference type="Proteomes" id="UP000029857"/>
    </source>
</evidence>
<feature type="transmembrane region" description="Helical" evidence="1">
    <location>
        <begin position="321"/>
        <end position="339"/>
    </location>
</feature>
<dbReference type="KEGG" id="hbl:XJ32_10760"/>
<dbReference type="Proteomes" id="UP000188298">
    <property type="component" value="Chromosome"/>
</dbReference>
<proteinExistence type="predicted"/>
<evidence type="ECO:0000313" key="2">
    <source>
        <dbReference type="EMBL" id="AQQ60484.1"/>
    </source>
</evidence>
<dbReference type="AlphaFoldDB" id="A0A1Q2LJ05"/>
<name>A0A1Q2LJ05_9HELI</name>
<feature type="transmembrane region" description="Helical" evidence="1">
    <location>
        <begin position="162"/>
        <end position="178"/>
    </location>
</feature>
<organism evidence="2 5">
    <name type="scientific">Helicobacter bilis</name>
    <dbReference type="NCBI Taxonomy" id="37372"/>
    <lineage>
        <taxon>Bacteria</taxon>
        <taxon>Pseudomonadati</taxon>
        <taxon>Campylobacterota</taxon>
        <taxon>Epsilonproteobacteria</taxon>
        <taxon>Campylobacterales</taxon>
        <taxon>Helicobacteraceae</taxon>
        <taxon>Helicobacter</taxon>
    </lineage>
</organism>
<evidence type="ECO:0000313" key="5">
    <source>
        <dbReference type="Proteomes" id="UP000188298"/>
    </source>
</evidence>
<feature type="transmembrane region" description="Helical" evidence="1">
    <location>
        <begin position="108"/>
        <end position="128"/>
    </location>
</feature>
<reference evidence="3" key="3">
    <citation type="submission" date="2018-04" db="EMBL/GenBank/DDBJ databases">
        <authorList>
            <person name="Sheh A."/>
            <person name="Shen Z."/>
            <person name="Mannion A.J."/>
            <person name="Fox J.G."/>
        </authorList>
    </citation>
    <scope>NUCLEOTIDE SEQUENCE</scope>
    <source>
        <strain evidence="3">ATCC 49320</strain>
    </source>
</reference>
<feature type="transmembrane region" description="Helical" evidence="1">
    <location>
        <begin position="292"/>
        <end position="309"/>
    </location>
</feature>
<feature type="transmembrane region" description="Helical" evidence="1">
    <location>
        <begin position="236"/>
        <end position="256"/>
    </location>
</feature>
<feature type="transmembrane region" description="Helical" evidence="1">
    <location>
        <begin position="190"/>
        <end position="210"/>
    </location>
</feature>
<sequence>MSSVYDSFYMPYDTTIGWQRGRHFADLFMSLSMRPFGEMLVALGVSPIRAFNIFASFFTLVFYGMFFIGSSVFIWLCNGKQQFKTIFILVSLVFLLIINGRFDYVTTGAYIGSAGIALLVFLPILYFFMYKKVFLLSSNIYLQSGLLFFLVYMASFQTEPSTLPIFGLTLLLSFYMYWRRDNFGISCFTYYHMGLFLILVPTAFVLTMISGRGQTQVGVMEKTTLFGNMMHVFKEINAFSIFVVSVGLLYFIYLVVYCIKHAKITEILYLKIAALFVGLLGVVGFACIKVPGVWFEVMLIALVLILTLLEIANGDNIVKAWCSNFLLVGFVFCAILQNVNIFERNFIKYYNLNTQDTLISLFQHAETNNLKEIVLTPQDVETMLLSFQRLSDDERAWPNRDISAWMQRYYVRTYIPIRVSNEK</sequence>
<dbReference type="EMBL" id="JRPJ02000002">
    <property type="protein sequence ID" value="TLE12053.1"/>
    <property type="molecule type" value="Genomic_DNA"/>
</dbReference>
<protein>
    <submittedName>
        <fullName evidence="2">Uncharacterized protein</fullName>
    </submittedName>
</protein>
<feature type="transmembrane region" description="Helical" evidence="1">
    <location>
        <begin position="268"/>
        <end position="286"/>
    </location>
</feature>
<evidence type="ECO:0000313" key="3">
    <source>
        <dbReference type="EMBL" id="TLE12053.1"/>
    </source>
</evidence>
<dbReference type="RefSeq" id="WP_034563946.1">
    <property type="nucleotide sequence ID" value="NZ_CP019645.1"/>
</dbReference>
<reference evidence="3 4" key="1">
    <citation type="journal article" date="2014" name="Genome Announc.">
        <title>Draft genome sequences of eight enterohepatic helicobacter species isolated from both laboratory and wild rodents.</title>
        <authorList>
            <person name="Sheh A."/>
            <person name="Shen Z."/>
            <person name="Fox J.G."/>
        </authorList>
    </citation>
    <scope>NUCLEOTIDE SEQUENCE [LARGE SCALE GENOMIC DNA]</scope>
    <source>
        <strain evidence="3 4">ATCC 49320</strain>
    </source>
</reference>
<keyword evidence="1" id="KW-0472">Membrane</keyword>